<protein>
    <submittedName>
        <fullName evidence="1">Uncharacterized protein</fullName>
    </submittedName>
</protein>
<dbReference type="AlphaFoldDB" id="D4F9L5"/>
<name>D4F9L5_EDWTA</name>
<evidence type="ECO:0000313" key="1">
    <source>
        <dbReference type="EMBL" id="EFE21544.1"/>
    </source>
</evidence>
<gene>
    <name evidence="1" type="ORF">EDWATA_03474</name>
</gene>
<proteinExistence type="predicted"/>
<evidence type="ECO:0000313" key="2">
    <source>
        <dbReference type="Proteomes" id="UP000003692"/>
    </source>
</evidence>
<sequence length="41" mass="4716">METGFSLYSSGSIFSHYLYKCESLIVFLNLINIDNQWVGII</sequence>
<organism evidence="1 2">
    <name type="scientific">Edwardsiella tarda ATCC 23685</name>
    <dbReference type="NCBI Taxonomy" id="500638"/>
    <lineage>
        <taxon>Bacteria</taxon>
        <taxon>Pseudomonadati</taxon>
        <taxon>Pseudomonadota</taxon>
        <taxon>Gammaproteobacteria</taxon>
        <taxon>Enterobacterales</taxon>
        <taxon>Hafniaceae</taxon>
        <taxon>Edwardsiella</taxon>
    </lineage>
</organism>
<dbReference type="Proteomes" id="UP000003692">
    <property type="component" value="Unassembled WGS sequence"/>
</dbReference>
<dbReference type="HOGENOM" id="CLU_3269280_0_0_6"/>
<comment type="caution">
    <text evidence="1">The sequence shown here is derived from an EMBL/GenBank/DDBJ whole genome shotgun (WGS) entry which is preliminary data.</text>
</comment>
<reference evidence="1 2" key="1">
    <citation type="submission" date="2010-02" db="EMBL/GenBank/DDBJ databases">
        <authorList>
            <person name="Weinstock G."/>
            <person name="Sodergren E."/>
            <person name="Clifton S."/>
            <person name="Fulton L."/>
            <person name="Fulton B."/>
            <person name="Courtney L."/>
            <person name="Fronick C."/>
            <person name="Harrison M."/>
            <person name="Strong C."/>
            <person name="Farmer C."/>
            <person name="Delahaunty K."/>
            <person name="Markovic C."/>
            <person name="Hall O."/>
            <person name="Minx P."/>
            <person name="Tomlinson C."/>
            <person name="Mitreva M."/>
            <person name="Nelson J."/>
            <person name="Hou S."/>
            <person name="Wollam A."/>
            <person name="Pepin K.H."/>
            <person name="Johnson M."/>
            <person name="Bhonagiri V."/>
            <person name="Zhang X."/>
            <person name="Suruliraj S."/>
            <person name="Warren W."/>
            <person name="Chinwalla A."/>
            <person name="Mardis E.R."/>
            <person name="Wilson R.K."/>
        </authorList>
    </citation>
    <scope>NUCLEOTIDE SEQUENCE [LARGE SCALE GENOMIC DNA]</scope>
    <source>
        <strain evidence="1 2">ATCC 23685</strain>
    </source>
</reference>
<accession>D4F9L5</accession>
<dbReference type="EMBL" id="ADGK01000277">
    <property type="protein sequence ID" value="EFE21544.1"/>
    <property type="molecule type" value="Genomic_DNA"/>
</dbReference>